<dbReference type="GO" id="GO:0045087">
    <property type="term" value="P:innate immune response"/>
    <property type="evidence" value="ECO:0007669"/>
    <property type="project" value="UniProtKB-KW"/>
</dbReference>
<dbReference type="Pfam" id="PF01510">
    <property type="entry name" value="Amidase_2"/>
    <property type="match status" value="1"/>
</dbReference>
<evidence type="ECO:0000256" key="4">
    <source>
        <dbReference type="ARBA" id="ARBA00022729"/>
    </source>
</evidence>
<dbReference type="GO" id="GO:0042834">
    <property type="term" value="F:peptidoglycan binding"/>
    <property type="evidence" value="ECO:0007669"/>
    <property type="project" value="InterPro"/>
</dbReference>
<keyword evidence="6" id="KW-1015">Disulfide bond</keyword>
<dbReference type="InterPro" id="IPR006619">
    <property type="entry name" value="PGRP_domain_met/bac"/>
</dbReference>
<dbReference type="SMART" id="SM00701">
    <property type="entry name" value="PGRP"/>
    <property type="match status" value="1"/>
</dbReference>
<dbReference type="InterPro" id="IPR017331">
    <property type="entry name" value="Peptidoglycan_recognition"/>
</dbReference>
<dbReference type="GO" id="GO:0009253">
    <property type="term" value="P:peptidoglycan catabolic process"/>
    <property type="evidence" value="ECO:0007669"/>
    <property type="project" value="InterPro"/>
</dbReference>
<dbReference type="FunFam" id="3.40.80.10:FF:000001">
    <property type="entry name" value="Peptidoglycan recognition protein 1"/>
    <property type="match status" value="1"/>
</dbReference>
<evidence type="ECO:0000256" key="2">
    <source>
        <dbReference type="ARBA" id="ARBA00011245"/>
    </source>
</evidence>
<evidence type="ECO:0000256" key="5">
    <source>
        <dbReference type="ARBA" id="ARBA00022859"/>
    </source>
</evidence>
<evidence type="ECO:0000256" key="9">
    <source>
        <dbReference type="SAM" id="SignalP"/>
    </source>
</evidence>
<dbReference type="InterPro" id="IPR002502">
    <property type="entry name" value="Amidase_domain"/>
</dbReference>
<feature type="domain" description="N-acetylmuramoyl-L-alanine amidase" evidence="10">
    <location>
        <begin position="55"/>
        <end position="190"/>
    </location>
</feature>
<evidence type="ECO:0000313" key="13">
    <source>
        <dbReference type="Proteomes" id="UP000053268"/>
    </source>
</evidence>
<proteinExistence type="inferred from homology"/>
<organism evidence="12 13">
    <name type="scientific">Papilio xuthus</name>
    <name type="common">Asian swallowtail butterfly</name>
    <dbReference type="NCBI Taxonomy" id="66420"/>
    <lineage>
        <taxon>Eukaryota</taxon>
        <taxon>Metazoa</taxon>
        <taxon>Ecdysozoa</taxon>
        <taxon>Arthropoda</taxon>
        <taxon>Hexapoda</taxon>
        <taxon>Insecta</taxon>
        <taxon>Pterygota</taxon>
        <taxon>Neoptera</taxon>
        <taxon>Endopterygota</taxon>
        <taxon>Lepidoptera</taxon>
        <taxon>Glossata</taxon>
        <taxon>Ditrysia</taxon>
        <taxon>Papilionoidea</taxon>
        <taxon>Papilionidae</taxon>
        <taxon>Papilioninae</taxon>
        <taxon>Papilio</taxon>
    </lineage>
</organism>
<dbReference type="InterPro" id="IPR036505">
    <property type="entry name" value="Amidase/PGRP_sf"/>
</dbReference>
<dbReference type="PANTHER" id="PTHR11022">
    <property type="entry name" value="PEPTIDOGLYCAN RECOGNITION PROTEIN"/>
    <property type="match status" value="1"/>
</dbReference>
<dbReference type="InterPro" id="IPR015510">
    <property type="entry name" value="PGRP"/>
</dbReference>
<feature type="disulfide bond" evidence="8">
    <location>
        <begin position="78"/>
        <end position="84"/>
    </location>
</feature>
<evidence type="ECO:0000259" key="11">
    <source>
        <dbReference type="SMART" id="SM00701"/>
    </source>
</evidence>
<dbReference type="GO" id="GO:0008745">
    <property type="term" value="F:N-acetylmuramoyl-L-alanine amidase activity"/>
    <property type="evidence" value="ECO:0007669"/>
    <property type="project" value="InterPro"/>
</dbReference>
<name>A0A194PRQ4_PAPXU</name>
<dbReference type="PANTHER" id="PTHR11022:SF77">
    <property type="entry name" value="PEPTIDOGLYCAN-RECOGNITION PROTEIN LB"/>
    <property type="match status" value="1"/>
</dbReference>
<dbReference type="CDD" id="cd06583">
    <property type="entry name" value="PGRP"/>
    <property type="match status" value="1"/>
</dbReference>
<reference evidence="12 13" key="1">
    <citation type="journal article" date="2015" name="Nat. Commun.">
        <title>Outbred genome sequencing and CRISPR/Cas9 gene editing in butterflies.</title>
        <authorList>
            <person name="Li X."/>
            <person name="Fan D."/>
            <person name="Zhang W."/>
            <person name="Liu G."/>
            <person name="Zhang L."/>
            <person name="Zhao L."/>
            <person name="Fang X."/>
            <person name="Chen L."/>
            <person name="Dong Y."/>
            <person name="Chen Y."/>
            <person name="Ding Y."/>
            <person name="Zhao R."/>
            <person name="Feng M."/>
            <person name="Zhu Y."/>
            <person name="Feng Y."/>
            <person name="Jiang X."/>
            <person name="Zhu D."/>
            <person name="Xiang H."/>
            <person name="Feng X."/>
            <person name="Li S."/>
            <person name="Wang J."/>
            <person name="Zhang G."/>
            <person name="Kronforst M.R."/>
            <person name="Wang W."/>
        </authorList>
    </citation>
    <scope>NUCLEOTIDE SEQUENCE [LARGE SCALE GENOMIC DNA]</scope>
    <source>
        <strain evidence="12">Ya'a_city_454_Px</strain>
        <tissue evidence="12">Whole body</tissue>
    </source>
</reference>
<evidence type="ECO:0000256" key="8">
    <source>
        <dbReference type="PIRSR" id="PIRSR037945-1"/>
    </source>
</evidence>
<dbReference type="STRING" id="66420.A0A194PRQ4"/>
<keyword evidence="5 7" id="KW-0391">Immunity</keyword>
<evidence type="ECO:0000259" key="10">
    <source>
        <dbReference type="SMART" id="SM00644"/>
    </source>
</evidence>
<sequence length="210" mass="23080">MCVTVRMAVKELALFLVLVIYVNGYPSRGYKNQCVSKTKTIPVVSRDEWGAQSPTSITNLTLPVPYVIIHHTYEPGACYSLLECSSAMRSIQNYHQGTQGWADIGYNFAVGGDGSIYEGRGWKAVGAHAAGYNSVSIGIVLIGDFVSQLPPAHQMELTKELIEVGVELGYISKEYSLIGHRQVRSTECPGDALFQEITTWDRFTPAVNTK</sequence>
<dbReference type="EMBL" id="KQ459595">
    <property type="protein sequence ID" value="KPI95992.1"/>
    <property type="molecule type" value="Genomic_DNA"/>
</dbReference>
<dbReference type="SUPFAM" id="SSF55846">
    <property type="entry name" value="N-acetylmuramoyl-L-alanine amidase-like"/>
    <property type="match status" value="1"/>
</dbReference>
<dbReference type="SMART" id="SM00644">
    <property type="entry name" value="Ami_2"/>
    <property type="match status" value="1"/>
</dbReference>
<keyword evidence="13" id="KW-1185">Reference proteome</keyword>
<feature type="signal peptide" evidence="9">
    <location>
        <begin position="1"/>
        <end position="24"/>
    </location>
</feature>
<protein>
    <recommendedName>
        <fullName evidence="7">Peptidoglycan-recognition protein</fullName>
    </recommendedName>
</protein>
<evidence type="ECO:0000256" key="1">
    <source>
        <dbReference type="ARBA" id="ARBA00007553"/>
    </source>
</evidence>
<dbReference type="GO" id="GO:0008270">
    <property type="term" value="F:zinc ion binding"/>
    <property type="evidence" value="ECO:0007669"/>
    <property type="project" value="InterPro"/>
</dbReference>
<gene>
    <name evidence="12" type="ORF">RR46_11705</name>
</gene>
<dbReference type="Gene3D" id="3.40.80.10">
    <property type="entry name" value="Peptidoglycan recognition protein-like"/>
    <property type="match status" value="1"/>
</dbReference>
<keyword evidence="3 7" id="KW-0399">Innate immunity</keyword>
<dbReference type="AlphaFoldDB" id="A0A194PRQ4"/>
<dbReference type="PIRSF" id="PIRSF037945">
    <property type="entry name" value="PGRPs"/>
    <property type="match status" value="1"/>
</dbReference>
<comment type="similarity">
    <text evidence="1 7">Belongs to the N-acetylmuramoyl-L-alanine amidase 2 family.</text>
</comment>
<accession>A0A194PRQ4</accession>
<evidence type="ECO:0000256" key="3">
    <source>
        <dbReference type="ARBA" id="ARBA00022588"/>
    </source>
</evidence>
<feature type="chain" id="PRO_5008263582" description="Peptidoglycan-recognition protein" evidence="9">
    <location>
        <begin position="25"/>
        <end position="210"/>
    </location>
</feature>
<keyword evidence="4 9" id="KW-0732">Signal</keyword>
<dbReference type="Proteomes" id="UP000053268">
    <property type="component" value="Unassembled WGS sequence"/>
</dbReference>
<evidence type="ECO:0000256" key="7">
    <source>
        <dbReference type="PIRNR" id="PIRNR037945"/>
    </source>
</evidence>
<evidence type="ECO:0000313" key="12">
    <source>
        <dbReference type="EMBL" id="KPI95992.1"/>
    </source>
</evidence>
<evidence type="ECO:0000256" key="6">
    <source>
        <dbReference type="ARBA" id="ARBA00023157"/>
    </source>
</evidence>
<comment type="subunit">
    <text evidence="2">Monomer.</text>
</comment>
<feature type="domain" description="Peptidoglycan recognition protein family" evidence="11">
    <location>
        <begin position="41"/>
        <end position="184"/>
    </location>
</feature>